<accession>A0ABS8DJW1</accession>
<evidence type="ECO:0000259" key="3">
    <source>
        <dbReference type="Pfam" id="PF03816"/>
    </source>
</evidence>
<evidence type="ECO:0000313" key="5">
    <source>
        <dbReference type="Proteomes" id="UP001299546"/>
    </source>
</evidence>
<dbReference type="NCBIfam" id="TIGR00350">
    <property type="entry name" value="lytR_cpsA_psr"/>
    <property type="match status" value="1"/>
</dbReference>
<feature type="domain" description="Cell envelope-related transcriptional attenuator" evidence="3">
    <location>
        <begin position="87"/>
        <end position="242"/>
    </location>
</feature>
<reference evidence="4 5" key="1">
    <citation type="submission" date="2021-10" db="EMBL/GenBank/DDBJ databases">
        <title>Collection of gut derived symbiotic bacterial strains cultured from healthy donors.</title>
        <authorList>
            <person name="Lin H."/>
            <person name="Littmann E."/>
            <person name="Kohout C."/>
            <person name="Pamer E.G."/>
        </authorList>
    </citation>
    <scope>NUCLEOTIDE SEQUENCE [LARGE SCALE GENOMIC DNA]</scope>
    <source>
        <strain evidence="4 5">DFI.1.165</strain>
    </source>
</reference>
<dbReference type="EMBL" id="JAJCIS010000014">
    <property type="protein sequence ID" value="MCB7388728.1"/>
    <property type="molecule type" value="Genomic_DNA"/>
</dbReference>
<keyword evidence="5" id="KW-1185">Reference proteome</keyword>
<comment type="similarity">
    <text evidence="1">Belongs to the LytR/CpsA/Psr (LCP) family.</text>
</comment>
<evidence type="ECO:0000313" key="4">
    <source>
        <dbReference type="EMBL" id="MCB7388728.1"/>
    </source>
</evidence>
<name>A0ABS8DJW1_9FIRM</name>
<dbReference type="RefSeq" id="WP_066732927.1">
    <property type="nucleotide sequence ID" value="NZ_JAJCIQ010000014.1"/>
</dbReference>
<dbReference type="Proteomes" id="UP001299546">
    <property type="component" value="Unassembled WGS sequence"/>
</dbReference>
<dbReference type="InterPro" id="IPR004474">
    <property type="entry name" value="LytR_CpsA_psr"/>
</dbReference>
<keyword evidence="2" id="KW-1133">Transmembrane helix</keyword>
<comment type="caution">
    <text evidence="4">The sequence shown here is derived from an EMBL/GenBank/DDBJ whole genome shotgun (WGS) entry which is preliminary data.</text>
</comment>
<keyword evidence="2" id="KW-0812">Transmembrane</keyword>
<feature type="transmembrane region" description="Helical" evidence="2">
    <location>
        <begin position="16"/>
        <end position="37"/>
    </location>
</feature>
<dbReference type="PANTHER" id="PTHR33392:SF6">
    <property type="entry name" value="POLYISOPRENYL-TEICHOIC ACID--PEPTIDOGLYCAN TEICHOIC ACID TRANSFERASE TAGU"/>
    <property type="match status" value="1"/>
</dbReference>
<sequence length="344" mass="38333">MEERKEESKVKNKKKLIIIVAVVLILALIAVVGIYAANKWGKIKKTDLKKENLEVSKEVEQELDGGYLNVALFGVNMKAENDTTVDSDAIYIASINLDTKKIHLVSVYGNTILGTGEKTIRMKDAYAEGGPEKAIAVLNESLDLDIQKYVSVNFKAMADVIDLLGGVEIEVSEEEVPHVDGYVRDMAALLEEKETKLEGPGKQTLNGLQAVGYCRIRITEGGDVKRGSRQQTVIQQMLRKLEDAKFAQIDKIMDKVFPEVETNFKFEEAAGYGKDIADYKLESIQTFPVEIKPQTREGGKEGDYAETVECADYENDVIKLHESLFEGVAYESSKRVKELAEILK</sequence>
<dbReference type="Gene3D" id="3.40.630.190">
    <property type="entry name" value="LCP protein"/>
    <property type="match status" value="1"/>
</dbReference>
<dbReference type="Pfam" id="PF03816">
    <property type="entry name" value="LytR_cpsA_psr"/>
    <property type="match status" value="1"/>
</dbReference>
<protein>
    <submittedName>
        <fullName evidence="4">LCP family protein</fullName>
    </submittedName>
</protein>
<evidence type="ECO:0000256" key="1">
    <source>
        <dbReference type="ARBA" id="ARBA00006068"/>
    </source>
</evidence>
<dbReference type="PANTHER" id="PTHR33392">
    <property type="entry name" value="POLYISOPRENYL-TEICHOIC ACID--PEPTIDOGLYCAN TEICHOIC ACID TRANSFERASE TAGU"/>
    <property type="match status" value="1"/>
</dbReference>
<dbReference type="InterPro" id="IPR050922">
    <property type="entry name" value="LytR/CpsA/Psr_CW_biosynth"/>
</dbReference>
<organism evidence="4 5">
    <name type="scientific">Bariatricus massiliensis</name>
    <dbReference type="NCBI Taxonomy" id="1745713"/>
    <lineage>
        <taxon>Bacteria</taxon>
        <taxon>Bacillati</taxon>
        <taxon>Bacillota</taxon>
        <taxon>Clostridia</taxon>
        <taxon>Lachnospirales</taxon>
        <taxon>Lachnospiraceae</taxon>
        <taxon>Bariatricus</taxon>
    </lineage>
</organism>
<keyword evidence="2" id="KW-0472">Membrane</keyword>
<evidence type="ECO:0000256" key="2">
    <source>
        <dbReference type="SAM" id="Phobius"/>
    </source>
</evidence>
<gene>
    <name evidence="4" type="ORF">LIZ65_15675</name>
</gene>
<proteinExistence type="inferred from homology"/>